<organism evidence="1 2">
    <name type="scientific">Solirubrobacter deserti</name>
    <dbReference type="NCBI Taxonomy" id="2282478"/>
    <lineage>
        <taxon>Bacteria</taxon>
        <taxon>Bacillati</taxon>
        <taxon>Actinomycetota</taxon>
        <taxon>Thermoleophilia</taxon>
        <taxon>Solirubrobacterales</taxon>
        <taxon>Solirubrobacteraceae</taxon>
        <taxon>Solirubrobacter</taxon>
    </lineage>
</organism>
<dbReference type="RefSeq" id="WP_202957100.1">
    <property type="nucleotide sequence ID" value="NZ_JAPCID010000008.1"/>
</dbReference>
<name>A0ABT4RFD0_9ACTN</name>
<protein>
    <submittedName>
        <fullName evidence="1">SRPBCC domain-containing protein</fullName>
    </submittedName>
</protein>
<evidence type="ECO:0000313" key="1">
    <source>
        <dbReference type="EMBL" id="MDA0137237.1"/>
    </source>
</evidence>
<comment type="caution">
    <text evidence="1">The sequence shown here is derived from an EMBL/GenBank/DDBJ whole genome shotgun (WGS) entry which is preliminary data.</text>
</comment>
<proteinExistence type="predicted"/>
<gene>
    <name evidence="1" type="ORF">OJ962_06985</name>
</gene>
<evidence type="ECO:0000313" key="2">
    <source>
        <dbReference type="Proteomes" id="UP001147700"/>
    </source>
</evidence>
<dbReference type="Proteomes" id="UP001147700">
    <property type="component" value="Unassembled WGS sequence"/>
</dbReference>
<dbReference type="Pfam" id="PF06240">
    <property type="entry name" value="COXG"/>
    <property type="match status" value="1"/>
</dbReference>
<accession>A0ABT4RFD0</accession>
<dbReference type="EMBL" id="JAPCID010000008">
    <property type="protein sequence ID" value="MDA0137237.1"/>
    <property type="molecule type" value="Genomic_DNA"/>
</dbReference>
<dbReference type="InterPro" id="IPR010419">
    <property type="entry name" value="CO_DH_gsu"/>
</dbReference>
<reference evidence="1" key="1">
    <citation type="submission" date="2022-10" db="EMBL/GenBank/DDBJ databases">
        <title>The WGS of Solirubrobacter sp. CPCC 204708.</title>
        <authorList>
            <person name="Jiang Z."/>
        </authorList>
    </citation>
    <scope>NUCLEOTIDE SEQUENCE</scope>
    <source>
        <strain evidence="1">CPCC 204708</strain>
    </source>
</reference>
<dbReference type="Gene3D" id="3.30.530.20">
    <property type="match status" value="1"/>
</dbReference>
<keyword evidence="2" id="KW-1185">Reference proteome</keyword>
<dbReference type="InterPro" id="IPR023393">
    <property type="entry name" value="START-like_dom_sf"/>
</dbReference>
<dbReference type="SUPFAM" id="SSF55961">
    <property type="entry name" value="Bet v1-like"/>
    <property type="match status" value="1"/>
</dbReference>
<sequence>MRQEFQETVRFPDGRGAVWAAVSDIPTVLSWISIVGEAEVVAPDARYRVLLQDRMGPFKLKADLDVEVAERAVNERIRARGDGEDRQIGSRLIIDVELVLRDEEGGTAVDVHGSYEVTGRPASLGAASIRKKASKVLGEFFDSARRALA</sequence>